<gene>
    <name evidence="2" type="ORF">C8D98_0552</name>
</gene>
<protein>
    <submittedName>
        <fullName evidence="2">Uncharacterized protein DUF115</fullName>
    </submittedName>
</protein>
<dbReference type="RefSeq" id="WP_132871793.1">
    <property type="nucleotide sequence ID" value="NZ_JAJUHT010000002.1"/>
</dbReference>
<dbReference type="Proteomes" id="UP000294614">
    <property type="component" value="Unassembled WGS sequence"/>
</dbReference>
<proteinExistence type="predicted"/>
<sequence>MKELIKNSLPYRAYRKLRSKLIDGYTRPYKDKYDSPAMDLMVETFGYKMAGRGIGLTENHRNILKYQNAHKGKRAFLIGNGPSLNKLDLTLLKDEVTIGVNSIYLNYEKMGFLPTHYVVEDNFVAEDRADEINRLKGTQKWFGNYLRYCLKPDDCTNWLNVRMRYDNYPDFPYFSTNAARQVFTGGSVTYVCMQLAYYFGIRELYLIGFDHHYIIPQEAEVEGLKITSTGDDPNHFHPDYFGKGKRWHDPMVDRMEQGYAKAGKFFERAGGKIRNATAGGKLEVFERVDYFSLFK</sequence>
<evidence type="ECO:0000313" key="3">
    <source>
        <dbReference type="Proteomes" id="UP000294614"/>
    </source>
</evidence>
<name>A0A4R1KDG8_9BACT</name>
<dbReference type="Gene3D" id="3.90.1480.10">
    <property type="entry name" value="Alpha-2,3-sialyltransferase"/>
    <property type="match status" value="1"/>
</dbReference>
<organism evidence="2 3">
    <name type="scientific">Seleniivibrio woodruffii</name>
    <dbReference type="NCBI Taxonomy" id="1078050"/>
    <lineage>
        <taxon>Bacteria</taxon>
        <taxon>Pseudomonadati</taxon>
        <taxon>Deferribacterota</taxon>
        <taxon>Deferribacteres</taxon>
        <taxon>Deferribacterales</taxon>
        <taxon>Geovibrionaceae</taxon>
        <taxon>Seleniivibrio</taxon>
    </lineage>
</organism>
<dbReference type="OrthoDB" id="344900at2"/>
<dbReference type="EMBL" id="SMGG01000003">
    <property type="protein sequence ID" value="TCK62043.1"/>
    <property type="molecule type" value="Genomic_DNA"/>
</dbReference>
<dbReference type="AlphaFoldDB" id="A0A4R1KDG8"/>
<accession>A0A4R1KDG8</accession>
<reference evidence="2 3" key="1">
    <citation type="submission" date="2019-03" db="EMBL/GenBank/DDBJ databases">
        <title>Genomic Encyclopedia of Type Strains, Phase IV (KMG-IV): sequencing the most valuable type-strain genomes for metagenomic binning, comparative biology and taxonomic classification.</title>
        <authorList>
            <person name="Goeker M."/>
        </authorList>
    </citation>
    <scope>NUCLEOTIDE SEQUENCE [LARGE SCALE GENOMIC DNA]</scope>
    <source>
        <strain evidence="2 3">DSM 24984</strain>
    </source>
</reference>
<evidence type="ECO:0000313" key="2">
    <source>
        <dbReference type="EMBL" id="TCK62043.1"/>
    </source>
</evidence>
<feature type="domain" description="6-hydroxymethylpterin diphosphokinase MptE-like" evidence="1">
    <location>
        <begin position="58"/>
        <end position="213"/>
    </location>
</feature>
<keyword evidence="3" id="KW-1185">Reference proteome</keyword>
<evidence type="ECO:0000259" key="1">
    <source>
        <dbReference type="Pfam" id="PF01973"/>
    </source>
</evidence>
<dbReference type="InterPro" id="IPR002826">
    <property type="entry name" value="MptE-like"/>
</dbReference>
<comment type="caution">
    <text evidence="2">The sequence shown here is derived from an EMBL/GenBank/DDBJ whole genome shotgun (WGS) entry which is preliminary data.</text>
</comment>
<dbReference type="Pfam" id="PF01973">
    <property type="entry name" value="MptE-like"/>
    <property type="match status" value="1"/>
</dbReference>